<feature type="region of interest" description="Disordered" evidence="1">
    <location>
        <begin position="297"/>
        <end position="317"/>
    </location>
</feature>
<protein>
    <recommendedName>
        <fullName evidence="4">Nuclear apoptosis-inducing factor 1</fullName>
    </recommendedName>
</protein>
<proteinExistence type="predicted"/>
<name>A0AAW0UXS2_SCYPA</name>
<evidence type="ECO:0000313" key="3">
    <source>
        <dbReference type="Proteomes" id="UP001487740"/>
    </source>
</evidence>
<evidence type="ECO:0000313" key="2">
    <source>
        <dbReference type="EMBL" id="KAK8403462.1"/>
    </source>
</evidence>
<gene>
    <name evidence="2" type="ORF">O3P69_000494</name>
</gene>
<dbReference type="PANTHER" id="PTHR23098:SF16">
    <property type="entry name" value="REGULATORY PROTEIN ZESTE"/>
    <property type="match status" value="1"/>
</dbReference>
<keyword evidence="3" id="KW-1185">Reference proteome</keyword>
<dbReference type="Proteomes" id="UP001487740">
    <property type="component" value="Unassembled WGS sequence"/>
</dbReference>
<sequence>MKEELFSSAKPPMPALYRSRQEYERRSRTLAASGLGPQRTVKQIKKIWENMRSRAKKFVSDQKKKLCRTGGGPPSPVVKPDPVLEKILALIADELELDPNHNDSDRWPTDVTVVVIINEKGEQLDEPMAMTEQPSTACSVPILLMPTRGNDSAPAACTSFVESSGTAALLYSPAIHSTPLPLTSKDVRGTVVSSSSSSNHCTPLSSTSVEVWRGWGKEVVFLGLPLTGQLTPLDVSMAVVRQERTQAKPPTPALYRSRQEYERRSRTLAASGLGPQRTVKQIKKIWENMRSRAKKFVSDQKKKLCRTGGGPPSPVVKPDPVLEKILALIADELELDPNHNDSDRWPTDVTVVVIINEKGEQLDEPMAMTEQPSTACSVPILLMPTRGNDSAPAACTSFVESSGTAALLYSPAIHSTPLPLTSKDVRGTVVSSSSSSNHCTPLSSTSVESAQRLQCGKPSPPPPPCQVWRGWGKEVVFLGLPLTGQLTPLDVSMAVVRQERTQAK</sequence>
<organism evidence="2 3">
    <name type="scientific">Scylla paramamosain</name>
    <name type="common">Mud crab</name>
    <dbReference type="NCBI Taxonomy" id="85552"/>
    <lineage>
        <taxon>Eukaryota</taxon>
        <taxon>Metazoa</taxon>
        <taxon>Ecdysozoa</taxon>
        <taxon>Arthropoda</taxon>
        <taxon>Crustacea</taxon>
        <taxon>Multicrustacea</taxon>
        <taxon>Malacostraca</taxon>
        <taxon>Eumalacostraca</taxon>
        <taxon>Eucarida</taxon>
        <taxon>Decapoda</taxon>
        <taxon>Pleocyemata</taxon>
        <taxon>Brachyura</taxon>
        <taxon>Eubrachyura</taxon>
        <taxon>Portunoidea</taxon>
        <taxon>Portunidae</taxon>
        <taxon>Portuninae</taxon>
        <taxon>Scylla</taxon>
    </lineage>
</organism>
<dbReference type="GO" id="GO:0005634">
    <property type="term" value="C:nucleus"/>
    <property type="evidence" value="ECO:0007669"/>
    <property type="project" value="TreeGrafter"/>
</dbReference>
<dbReference type="AlphaFoldDB" id="A0AAW0UXS2"/>
<dbReference type="PANTHER" id="PTHR23098">
    <property type="entry name" value="AGAP001331-PA-RELATED"/>
    <property type="match status" value="1"/>
</dbReference>
<dbReference type="EMBL" id="JARAKH010000006">
    <property type="protein sequence ID" value="KAK8403462.1"/>
    <property type="molecule type" value="Genomic_DNA"/>
</dbReference>
<evidence type="ECO:0000256" key="1">
    <source>
        <dbReference type="SAM" id="MobiDB-lite"/>
    </source>
</evidence>
<accession>A0AAW0UXS2</accession>
<reference evidence="2 3" key="1">
    <citation type="submission" date="2023-03" db="EMBL/GenBank/DDBJ databases">
        <title>High-quality genome of Scylla paramamosain provides insights in environmental adaptation.</title>
        <authorList>
            <person name="Zhang L."/>
        </authorList>
    </citation>
    <scope>NUCLEOTIDE SEQUENCE [LARGE SCALE GENOMIC DNA]</scope>
    <source>
        <strain evidence="2">LZ_2023a</strain>
        <tissue evidence="2">Muscle</tissue>
    </source>
</reference>
<feature type="region of interest" description="Disordered" evidence="1">
    <location>
        <begin position="1"/>
        <end position="36"/>
    </location>
</feature>
<evidence type="ECO:0008006" key="4">
    <source>
        <dbReference type="Google" id="ProtNLM"/>
    </source>
</evidence>
<comment type="caution">
    <text evidence="2">The sequence shown here is derived from an EMBL/GenBank/DDBJ whole genome shotgun (WGS) entry which is preliminary data.</text>
</comment>